<reference evidence="14" key="1">
    <citation type="submission" date="2023-01" db="EMBL/GenBank/DDBJ databases">
        <title>Biogeochemical cycle of methane in antarctic sediments.</title>
        <authorList>
            <person name="Roldan D.M."/>
            <person name="Menes R.J."/>
        </authorList>
    </citation>
    <scope>NUCLEOTIDE SEQUENCE [LARGE SCALE GENOMIC DNA]</scope>
    <source>
        <strain evidence="14">K-2018 MAG008</strain>
    </source>
</reference>
<dbReference type="InterPro" id="IPR000701">
    <property type="entry name" value="SuccDH_FuR_B_TM-su"/>
</dbReference>
<evidence type="ECO:0000313" key="15">
    <source>
        <dbReference type="Proteomes" id="UP001160519"/>
    </source>
</evidence>
<gene>
    <name evidence="14" type="primary">sdhC</name>
    <name evidence="14" type="ORF">PSU93_14610</name>
</gene>
<dbReference type="AlphaFoldDB" id="A0AA43Q9R3"/>
<evidence type="ECO:0000256" key="6">
    <source>
        <dbReference type="ARBA" id="ARBA00022692"/>
    </source>
</evidence>
<comment type="subunit">
    <text evidence="11">Part of an enzyme complex containing four subunits: a flavoprotein, an iron-sulfur protein, plus two membrane-anchoring proteins, SdhC and SdhD. The complex can form homotrimers.</text>
</comment>
<sequence>MAINTNRPTSPHLQVYRLPLTGIISISHRITGVMLSTGLFLFVYVISALADGEDSYKAMQAVMNLWLLKLVCWGFVYALFFHLCHGVRHLVWDSGNSFELETLNRYAMIELAASLALTLITFVWGCYGL</sequence>
<keyword evidence="8 13" id="KW-1133">Transmembrane helix</keyword>
<dbReference type="GO" id="GO:0016020">
    <property type="term" value="C:membrane"/>
    <property type="evidence" value="ECO:0007669"/>
    <property type="project" value="UniProtKB-SubCell"/>
</dbReference>
<comment type="subcellular location">
    <subcellularLocation>
        <location evidence="2">Membrane</location>
        <topology evidence="2">Multi-pass membrane protein</topology>
    </subcellularLocation>
</comment>
<evidence type="ECO:0000256" key="3">
    <source>
        <dbReference type="ARBA" id="ARBA00007244"/>
    </source>
</evidence>
<keyword evidence="10 13" id="KW-0472">Membrane</keyword>
<dbReference type="PROSITE" id="PS01001">
    <property type="entry name" value="SDH_CYT_2"/>
    <property type="match status" value="1"/>
</dbReference>
<keyword evidence="9 12" id="KW-0408">Iron</keyword>
<dbReference type="NCBIfam" id="TIGR02970">
    <property type="entry name" value="succ_dehyd_cytB"/>
    <property type="match status" value="1"/>
</dbReference>
<dbReference type="InterPro" id="IPR018495">
    <property type="entry name" value="Succ_DH_cyt_bsu_CS"/>
</dbReference>
<evidence type="ECO:0000256" key="8">
    <source>
        <dbReference type="ARBA" id="ARBA00022989"/>
    </source>
</evidence>
<dbReference type="Proteomes" id="UP001160519">
    <property type="component" value="Unassembled WGS sequence"/>
</dbReference>
<feature type="transmembrane region" description="Helical" evidence="13">
    <location>
        <begin position="62"/>
        <end position="83"/>
    </location>
</feature>
<dbReference type="Gene3D" id="1.20.1300.10">
    <property type="entry name" value="Fumarate reductase/succinate dehydrogenase, transmembrane subunit"/>
    <property type="match status" value="1"/>
</dbReference>
<comment type="cofactor">
    <cofactor evidence="12">
        <name>heme</name>
        <dbReference type="ChEBI" id="CHEBI:30413"/>
    </cofactor>
    <text evidence="12">The heme is bound between the two transmembrane subunits.</text>
</comment>
<evidence type="ECO:0000256" key="9">
    <source>
        <dbReference type="ARBA" id="ARBA00023004"/>
    </source>
</evidence>
<dbReference type="PANTHER" id="PTHR10978">
    <property type="entry name" value="SUCCINATE DEHYDROGENASE CYTOCHROME B560 SUBUNIT"/>
    <property type="match status" value="1"/>
</dbReference>
<dbReference type="GO" id="GO:0006099">
    <property type="term" value="P:tricarboxylic acid cycle"/>
    <property type="evidence" value="ECO:0007669"/>
    <property type="project" value="InterPro"/>
</dbReference>
<dbReference type="Pfam" id="PF01127">
    <property type="entry name" value="Sdh_cyt"/>
    <property type="match status" value="1"/>
</dbReference>
<accession>A0AA43Q9R3</accession>
<dbReference type="InterPro" id="IPR014314">
    <property type="entry name" value="Succ_DH_cytb556"/>
</dbReference>
<feature type="transmembrane region" description="Helical" evidence="13">
    <location>
        <begin position="30"/>
        <end position="50"/>
    </location>
</feature>
<dbReference type="SUPFAM" id="SSF81343">
    <property type="entry name" value="Fumarate reductase respiratory complex transmembrane subunits"/>
    <property type="match status" value="1"/>
</dbReference>
<evidence type="ECO:0000256" key="4">
    <source>
        <dbReference type="ARBA" id="ARBA00020076"/>
    </source>
</evidence>
<dbReference type="EMBL" id="JAQSDF010000079">
    <property type="protein sequence ID" value="MDI1232369.1"/>
    <property type="molecule type" value="Genomic_DNA"/>
</dbReference>
<name>A0AA43Q9R3_9GAMM</name>
<organism evidence="14 15">
    <name type="scientific">Candidatus Methylobacter titanis</name>
    <dbReference type="NCBI Taxonomy" id="3053457"/>
    <lineage>
        <taxon>Bacteria</taxon>
        <taxon>Pseudomonadati</taxon>
        <taxon>Pseudomonadota</taxon>
        <taxon>Gammaproteobacteria</taxon>
        <taxon>Methylococcales</taxon>
        <taxon>Methylococcaceae</taxon>
        <taxon>Methylobacter</taxon>
    </lineage>
</organism>
<dbReference type="PANTHER" id="PTHR10978:SF5">
    <property type="entry name" value="SUCCINATE DEHYDROGENASE CYTOCHROME B560 SUBUNIT, MITOCHONDRIAL"/>
    <property type="match status" value="1"/>
</dbReference>
<comment type="similarity">
    <text evidence="3">Belongs to the cytochrome b560 family.</text>
</comment>
<feature type="transmembrane region" description="Helical" evidence="13">
    <location>
        <begin position="103"/>
        <end position="127"/>
    </location>
</feature>
<evidence type="ECO:0000256" key="11">
    <source>
        <dbReference type="ARBA" id="ARBA00025912"/>
    </source>
</evidence>
<evidence type="ECO:0000313" key="14">
    <source>
        <dbReference type="EMBL" id="MDI1232369.1"/>
    </source>
</evidence>
<keyword evidence="5 12" id="KW-0349">Heme</keyword>
<evidence type="ECO:0000256" key="13">
    <source>
        <dbReference type="SAM" id="Phobius"/>
    </source>
</evidence>
<dbReference type="PROSITE" id="PS01000">
    <property type="entry name" value="SDH_CYT_1"/>
    <property type="match status" value="1"/>
</dbReference>
<proteinExistence type="inferred from homology"/>
<protein>
    <recommendedName>
        <fullName evidence="4">Succinate dehydrogenase cytochrome b556 subunit</fullName>
    </recommendedName>
</protein>
<dbReference type="InterPro" id="IPR034804">
    <property type="entry name" value="SQR/QFR_C/D"/>
</dbReference>
<evidence type="ECO:0000256" key="2">
    <source>
        <dbReference type="ARBA" id="ARBA00004141"/>
    </source>
</evidence>
<keyword evidence="7 12" id="KW-0479">Metal-binding</keyword>
<dbReference type="GO" id="GO:0046872">
    <property type="term" value="F:metal ion binding"/>
    <property type="evidence" value="ECO:0007669"/>
    <property type="project" value="UniProtKB-KW"/>
</dbReference>
<comment type="function">
    <text evidence="1">Membrane-anchoring subunit of succinate dehydrogenase (SDH).</text>
</comment>
<evidence type="ECO:0000256" key="5">
    <source>
        <dbReference type="ARBA" id="ARBA00022617"/>
    </source>
</evidence>
<evidence type="ECO:0000256" key="7">
    <source>
        <dbReference type="ARBA" id="ARBA00022723"/>
    </source>
</evidence>
<evidence type="ECO:0000256" key="12">
    <source>
        <dbReference type="PIRSR" id="PIRSR000178-1"/>
    </source>
</evidence>
<evidence type="ECO:0000256" key="1">
    <source>
        <dbReference type="ARBA" id="ARBA00004050"/>
    </source>
</evidence>
<keyword evidence="6 13" id="KW-0812">Transmembrane</keyword>
<dbReference type="GO" id="GO:0009055">
    <property type="term" value="F:electron transfer activity"/>
    <property type="evidence" value="ECO:0007669"/>
    <property type="project" value="InterPro"/>
</dbReference>
<dbReference type="CDD" id="cd03499">
    <property type="entry name" value="SQR_TypeC_SdhC"/>
    <property type="match status" value="1"/>
</dbReference>
<comment type="caution">
    <text evidence="14">The sequence shown here is derived from an EMBL/GenBank/DDBJ whole genome shotgun (WGS) entry which is preliminary data.</text>
</comment>
<keyword evidence="15" id="KW-1185">Reference proteome</keyword>
<dbReference type="PIRSF" id="PIRSF000178">
    <property type="entry name" value="SDH_cyt_b560"/>
    <property type="match status" value="1"/>
</dbReference>
<feature type="binding site" description="axial binding residue" evidence="12">
    <location>
        <position position="82"/>
    </location>
    <ligand>
        <name>heme</name>
        <dbReference type="ChEBI" id="CHEBI:30413"/>
        <note>ligand shared with second transmembrane subunit</note>
    </ligand>
    <ligandPart>
        <name>Fe</name>
        <dbReference type="ChEBI" id="CHEBI:18248"/>
    </ligandPart>
</feature>
<evidence type="ECO:0000256" key="10">
    <source>
        <dbReference type="ARBA" id="ARBA00023136"/>
    </source>
</evidence>